<name>A0A4R0QNX9_9BIFI</name>
<dbReference type="OrthoDB" id="9052589at2"/>
<gene>
    <name evidence="2" type="ORF">EJ419_06475</name>
</gene>
<evidence type="ECO:0000313" key="2">
    <source>
        <dbReference type="EMBL" id="TCD53894.1"/>
    </source>
</evidence>
<evidence type="ECO:0000259" key="1">
    <source>
        <dbReference type="Pfam" id="PF20277"/>
    </source>
</evidence>
<dbReference type="AlphaFoldDB" id="A0A4R0QNX9"/>
<organism evidence="2 3">
    <name type="scientific">Alloscardovia theropitheci</name>
    <dbReference type="NCBI Taxonomy" id="2496842"/>
    <lineage>
        <taxon>Bacteria</taxon>
        <taxon>Bacillati</taxon>
        <taxon>Actinomycetota</taxon>
        <taxon>Actinomycetes</taxon>
        <taxon>Bifidobacteriales</taxon>
        <taxon>Bifidobacteriaceae</taxon>
        <taxon>Alloscardovia</taxon>
    </lineage>
</organism>
<dbReference type="InterPro" id="IPR046921">
    <property type="entry name" value="ABC-3C_CTD11"/>
</dbReference>
<sequence>MVEEIKYYNPSCNADNIAEIVTEWVREIITTSSKVISKGEISAAKDVDIRRSLKVKFGDYLLREASDYCTFPGCSQMLYVMNDGKMQYVYEVAVIDKSKKIDLTNIIAMCPRCQGFYDVKRTRKNVQAMKRIKKLLFNRSNAEIRMSEETFERGIVAVISGIEKLKPNELIDISFEPKSIDKKIDAKKYLHLYNEVRMNVSQYFVAVRRILESLNDDGTIDFESLQNQMRMVYKKLVKSRVDAYQIFDEICKKLEKATLQDRLYCQILVCYFIQSCEVFDETTE</sequence>
<comment type="caution">
    <text evidence="2">The sequence shown here is derived from an EMBL/GenBank/DDBJ whole genome shotgun (WGS) entry which is preliminary data.</text>
</comment>
<dbReference type="EMBL" id="RXLP01000025">
    <property type="protein sequence ID" value="TCD53894.1"/>
    <property type="molecule type" value="Genomic_DNA"/>
</dbReference>
<accession>A0A4R0QNX9</accession>
<keyword evidence="3" id="KW-1185">Reference proteome</keyword>
<evidence type="ECO:0000313" key="3">
    <source>
        <dbReference type="Proteomes" id="UP000291289"/>
    </source>
</evidence>
<dbReference type="RefSeq" id="WP_131284823.1">
    <property type="nucleotide sequence ID" value="NZ_RXLP01000025.1"/>
</dbReference>
<feature type="domain" description="ABC-three component systems C-terminal" evidence="1">
    <location>
        <begin position="146"/>
        <end position="279"/>
    </location>
</feature>
<dbReference type="Pfam" id="PF20277">
    <property type="entry name" value="CTD11"/>
    <property type="match status" value="1"/>
</dbReference>
<reference evidence="2 3" key="1">
    <citation type="submission" date="2018-12" db="EMBL/GenBank/DDBJ databases">
        <title>Alloscrdovia theropitheci sp. nov: a novel taxon from the feces of the bleeding-herat monkey (Theropithecus geleda).</title>
        <authorList>
            <person name="Modesto M."/>
        </authorList>
    </citation>
    <scope>NUCLEOTIDE SEQUENCE [LARGE SCALE GENOMIC DNA]</scope>
    <source>
        <strain evidence="2 3">GLDI4/2</strain>
    </source>
</reference>
<protein>
    <recommendedName>
        <fullName evidence="1">ABC-three component systems C-terminal domain-containing protein</fullName>
    </recommendedName>
</protein>
<proteinExistence type="predicted"/>
<dbReference type="Proteomes" id="UP000291289">
    <property type="component" value="Unassembled WGS sequence"/>
</dbReference>